<name>A0A2C9CJJ2_KUEST</name>
<protein>
    <recommendedName>
        <fullName evidence="3">Transposase DDE domain-containing protein</fullName>
    </recommendedName>
</protein>
<dbReference type="EMBL" id="LT934425">
    <property type="protein sequence ID" value="SOH06079.1"/>
    <property type="molecule type" value="Genomic_DNA"/>
</dbReference>
<dbReference type="AlphaFoldDB" id="A0A2C9CJJ2"/>
<organism evidence="1 2">
    <name type="scientific">Kuenenia stuttgartiensis</name>
    <dbReference type="NCBI Taxonomy" id="174633"/>
    <lineage>
        <taxon>Bacteria</taxon>
        <taxon>Pseudomonadati</taxon>
        <taxon>Planctomycetota</taxon>
        <taxon>Candidatus Brocadiia</taxon>
        <taxon>Candidatus Brocadiales</taxon>
        <taxon>Candidatus Brocadiaceae</taxon>
        <taxon>Candidatus Kuenenia</taxon>
    </lineage>
</organism>
<keyword evidence="2" id="KW-1185">Reference proteome</keyword>
<proteinExistence type="predicted"/>
<dbReference type="KEGG" id="kst:KSMBR1_3606"/>
<accession>A0A2C9CJJ2</accession>
<reference evidence="2" key="1">
    <citation type="submission" date="2017-10" db="EMBL/GenBank/DDBJ databases">
        <authorList>
            <person name="Frank J."/>
        </authorList>
    </citation>
    <scope>NUCLEOTIDE SEQUENCE [LARGE SCALE GENOMIC DNA]</scope>
</reference>
<evidence type="ECO:0008006" key="3">
    <source>
        <dbReference type="Google" id="ProtNLM"/>
    </source>
</evidence>
<evidence type="ECO:0000313" key="2">
    <source>
        <dbReference type="Proteomes" id="UP000221734"/>
    </source>
</evidence>
<evidence type="ECO:0000313" key="1">
    <source>
        <dbReference type="EMBL" id="SOH06079.1"/>
    </source>
</evidence>
<sequence length="53" mass="6537">MPNLERGWQVLKMEFRRFLNTLIMIPCQIVKTERKIVYRILGYNDWLKDFFAT</sequence>
<gene>
    <name evidence="1" type="ORF">KSMBR1_3606</name>
</gene>
<dbReference type="Proteomes" id="UP000221734">
    <property type="component" value="Chromosome Kuenenia_stuttgartiensis_MBR1"/>
</dbReference>